<keyword evidence="3" id="KW-1185">Reference proteome</keyword>
<proteinExistence type="predicted"/>
<dbReference type="EMBL" id="JACXVP010000010">
    <property type="protein sequence ID" value="KAG5582132.1"/>
    <property type="molecule type" value="Genomic_DNA"/>
</dbReference>
<evidence type="ECO:0000256" key="1">
    <source>
        <dbReference type="SAM" id="Phobius"/>
    </source>
</evidence>
<accession>A0A9J5X4B5</accession>
<reference evidence="2 3" key="1">
    <citation type="submission" date="2020-09" db="EMBL/GenBank/DDBJ databases">
        <title>De no assembly of potato wild relative species, Solanum commersonii.</title>
        <authorList>
            <person name="Cho K."/>
        </authorList>
    </citation>
    <scope>NUCLEOTIDE SEQUENCE [LARGE SCALE GENOMIC DNA]</scope>
    <source>
        <strain evidence="2">LZ3.2</strain>
        <tissue evidence="2">Leaf</tissue>
    </source>
</reference>
<evidence type="ECO:0000313" key="3">
    <source>
        <dbReference type="Proteomes" id="UP000824120"/>
    </source>
</evidence>
<evidence type="ECO:0000313" key="2">
    <source>
        <dbReference type="EMBL" id="KAG5582132.1"/>
    </source>
</evidence>
<keyword evidence="1" id="KW-1133">Transmembrane helix</keyword>
<dbReference type="AlphaFoldDB" id="A0A9J5X4B5"/>
<gene>
    <name evidence="2" type="ORF">H5410_052759</name>
</gene>
<keyword evidence="1" id="KW-0472">Membrane</keyword>
<keyword evidence="1" id="KW-0812">Transmembrane</keyword>
<protein>
    <submittedName>
        <fullName evidence="2">Uncharacterized protein</fullName>
    </submittedName>
</protein>
<feature type="transmembrane region" description="Helical" evidence="1">
    <location>
        <begin position="58"/>
        <end position="80"/>
    </location>
</feature>
<sequence>MCLSFSSFFFSVQLHVTSSYTVFYFIHSCTHIFFCFLFSKYLRMHIFYFLHSYIRKSFIFYIAKCTHFLFSTQLYLIILFNKNIEM</sequence>
<feature type="transmembrane region" description="Helical" evidence="1">
    <location>
        <begin position="20"/>
        <end position="38"/>
    </location>
</feature>
<name>A0A9J5X4B5_SOLCO</name>
<comment type="caution">
    <text evidence="2">The sequence shown here is derived from an EMBL/GenBank/DDBJ whole genome shotgun (WGS) entry which is preliminary data.</text>
</comment>
<organism evidence="2 3">
    <name type="scientific">Solanum commersonii</name>
    <name type="common">Commerson's wild potato</name>
    <name type="synonym">Commerson's nightshade</name>
    <dbReference type="NCBI Taxonomy" id="4109"/>
    <lineage>
        <taxon>Eukaryota</taxon>
        <taxon>Viridiplantae</taxon>
        <taxon>Streptophyta</taxon>
        <taxon>Embryophyta</taxon>
        <taxon>Tracheophyta</taxon>
        <taxon>Spermatophyta</taxon>
        <taxon>Magnoliopsida</taxon>
        <taxon>eudicotyledons</taxon>
        <taxon>Gunneridae</taxon>
        <taxon>Pentapetalae</taxon>
        <taxon>asterids</taxon>
        <taxon>lamiids</taxon>
        <taxon>Solanales</taxon>
        <taxon>Solanaceae</taxon>
        <taxon>Solanoideae</taxon>
        <taxon>Solaneae</taxon>
        <taxon>Solanum</taxon>
    </lineage>
</organism>
<dbReference type="Proteomes" id="UP000824120">
    <property type="component" value="Chromosome 10"/>
</dbReference>